<dbReference type="Proteomes" id="UP000650424">
    <property type="component" value="Unassembled WGS sequence"/>
</dbReference>
<comment type="similarity">
    <text evidence="1 10">Belongs to the aminoglycoside phosphotransferase family.</text>
</comment>
<dbReference type="SUPFAM" id="SSF56112">
    <property type="entry name" value="Protein kinase-like (PK-like)"/>
    <property type="match status" value="1"/>
</dbReference>
<dbReference type="Pfam" id="PF01636">
    <property type="entry name" value="APH"/>
    <property type="match status" value="1"/>
</dbReference>
<keyword evidence="7 10" id="KW-0067">ATP-binding</keyword>
<evidence type="ECO:0000256" key="2">
    <source>
        <dbReference type="ARBA" id="ARBA00012193"/>
    </source>
</evidence>
<dbReference type="Gene3D" id="3.90.1200.10">
    <property type="match status" value="1"/>
</dbReference>
<evidence type="ECO:0000256" key="9">
    <source>
        <dbReference type="ARBA" id="ARBA00048925"/>
    </source>
</evidence>
<dbReference type="NCBIfam" id="NF033068">
    <property type="entry name" value="APH_3p"/>
    <property type="match status" value="1"/>
</dbReference>
<evidence type="ECO:0000256" key="6">
    <source>
        <dbReference type="ARBA" id="ARBA00022777"/>
    </source>
</evidence>
<evidence type="ECO:0000313" key="13">
    <source>
        <dbReference type="Proteomes" id="UP000650424"/>
    </source>
</evidence>
<protein>
    <recommendedName>
        <fullName evidence="3">Aminoglycoside 3'-phosphotransferase</fullName>
        <ecNumber evidence="2">2.7.1.95</ecNumber>
    </recommendedName>
</protein>
<dbReference type="PIRSF" id="PIRSF000706">
    <property type="entry name" value="Kanamycin_kin"/>
    <property type="match status" value="1"/>
</dbReference>
<evidence type="ECO:0000256" key="7">
    <source>
        <dbReference type="ARBA" id="ARBA00022840"/>
    </source>
</evidence>
<organism evidence="12 13">
    <name type="scientific">Undibacterium hunanense</name>
    <dbReference type="NCBI Taxonomy" id="2762292"/>
    <lineage>
        <taxon>Bacteria</taxon>
        <taxon>Pseudomonadati</taxon>
        <taxon>Pseudomonadota</taxon>
        <taxon>Betaproteobacteria</taxon>
        <taxon>Burkholderiales</taxon>
        <taxon>Oxalobacteraceae</taxon>
        <taxon>Undibacterium</taxon>
    </lineage>
</organism>
<gene>
    <name evidence="12" type="ORF">H8L32_14000</name>
</gene>
<keyword evidence="8 10" id="KW-0046">Antibiotic resistance</keyword>
<keyword evidence="6 10" id="KW-0418">Kinase</keyword>
<comment type="caution">
    <text evidence="12">The sequence shown here is derived from an EMBL/GenBank/DDBJ whole genome shotgun (WGS) entry which is preliminary data.</text>
</comment>
<name>A0ABR6ZRW6_9BURK</name>
<keyword evidence="5 10" id="KW-0547">Nucleotide-binding</keyword>
<evidence type="ECO:0000256" key="8">
    <source>
        <dbReference type="ARBA" id="ARBA00023251"/>
    </source>
</evidence>
<proteinExistence type="inferred from homology"/>
<dbReference type="InterPro" id="IPR024165">
    <property type="entry name" value="Kan/Strep_kinase"/>
</dbReference>
<accession>A0ABR6ZRW6</accession>
<evidence type="ECO:0000256" key="3">
    <source>
        <dbReference type="ARBA" id="ARBA00017903"/>
    </source>
</evidence>
<evidence type="ECO:0000313" key="12">
    <source>
        <dbReference type="EMBL" id="MBC3918602.1"/>
    </source>
</evidence>
<feature type="domain" description="Aminoglycoside phosphotransferase" evidence="11">
    <location>
        <begin position="54"/>
        <end position="247"/>
    </location>
</feature>
<evidence type="ECO:0000259" key="11">
    <source>
        <dbReference type="Pfam" id="PF01636"/>
    </source>
</evidence>
<keyword evidence="4 10" id="KW-0808">Transferase</keyword>
<evidence type="ECO:0000256" key="5">
    <source>
        <dbReference type="ARBA" id="ARBA00022741"/>
    </source>
</evidence>
<evidence type="ECO:0000256" key="4">
    <source>
        <dbReference type="ARBA" id="ARBA00022679"/>
    </source>
</evidence>
<reference evidence="12 13" key="1">
    <citation type="submission" date="2020-08" db="EMBL/GenBank/DDBJ databases">
        <title>Novel species isolated from subtropical streams in China.</title>
        <authorList>
            <person name="Lu H."/>
        </authorList>
    </citation>
    <scope>NUCLEOTIDE SEQUENCE [LARGE SCALE GENOMIC DNA]</scope>
    <source>
        <strain evidence="12 13">CY18W</strain>
    </source>
</reference>
<dbReference type="InterPro" id="IPR002575">
    <property type="entry name" value="Aminoglycoside_PTrfase"/>
</dbReference>
<dbReference type="PANTHER" id="PTHR21310">
    <property type="entry name" value="AMINOGLYCOSIDE PHOSPHOTRANSFERASE-RELATED-RELATED"/>
    <property type="match status" value="1"/>
</dbReference>
<dbReference type="InterPro" id="IPR011009">
    <property type="entry name" value="Kinase-like_dom_sf"/>
</dbReference>
<dbReference type="RefSeq" id="WP_186947852.1">
    <property type="nucleotide sequence ID" value="NZ_JACOGF010000006.1"/>
</dbReference>
<dbReference type="Gene3D" id="3.30.200.20">
    <property type="entry name" value="Phosphorylase Kinase, domain 1"/>
    <property type="match status" value="1"/>
</dbReference>
<dbReference type="PANTHER" id="PTHR21310:SF41">
    <property type="entry name" value="3'-PHOSPHOTRANSFERASE, PUTATIVE-RELATED"/>
    <property type="match status" value="1"/>
</dbReference>
<dbReference type="EC" id="2.7.1.95" evidence="2"/>
<keyword evidence="13" id="KW-1185">Reference proteome</keyword>
<comment type="catalytic activity">
    <reaction evidence="9">
        <text>kanamycin A + ATP = kanamycin 3'-phosphate + ADP + H(+)</text>
        <dbReference type="Rhea" id="RHEA:24256"/>
        <dbReference type="ChEBI" id="CHEBI:15378"/>
        <dbReference type="ChEBI" id="CHEBI:30616"/>
        <dbReference type="ChEBI" id="CHEBI:57909"/>
        <dbReference type="ChEBI" id="CHEBI:58214"/>
        <dbReference type="ChEBI" id="CHEBI:456216"/>
        <dbReference type="EC" id="2.7.1.95"/>
    </reaction>
</comment>
<evidence type="ECO:0000256" key="10">
    <source>
        <dbReference type="PIRNR" id="PIRNR000706"/>
    </source>
</evidence>
<dbReference type="CDD" id="cd05150">
    <property type="entry name" value="APH"/>
    <property type="match status" value="1"/>
</dbReference>
<dbReference type="InterPro" id="IPR051678">
    <property type="entry name" value="AGP_Transferase"/>
</dbReference>
<evidence type="ECO:0000256" key="1">
    <source>
        <dbReference type="ARBA" id="ARBA00006219"/>
    </source>
</evidence>
<dbReference type="EMBL" id="JACOGF010000006">
    <property type="protein sequence ID" value="MBC3918602.1"/>
    <property type="molecule type" value="Genomic_DNA"/>
</dbReference>
<sequence>MPLNMPSVILRFIDGALLKRDKVGESPCKVYSFYRGDTLFYLKSSPVVYASTTYSVMREAAVLQWLAGKLSVPEVMAIAEHEEHEYMITRSVPGRPLSSLIHEGRALDLFRDALHQIQSVSIDACPFDVSAAARLRELDYLLSHGLAADEYDLQQWPDLVTPDDLRLRLQASIPAEDFVFSHGDLGDSNVFVDASDALYFIDLGRGGKADSWLDIAFVHRNLREDVSDDTAAQFLDGLGRPDSPAKREFYEQLDELF</sequence>